<keyword evidence="3" id="KW-0675">Receptor</keyword>
<dbReference type="InterPro" id="IPR001763">
    <property type="entry name" value="Rhodanese-like_dom"/>
</dbReference>
<feature type="region of interest" description="Disordered" evidence="1">
    <location>
        <begin position="1"/>
        <end position="28"/>
    </location>
</feature>
<reference evidence="3 4" key="1">
    <citation type="submission" date="2019-12" db="EMBL/GenBank/DDBJ databases">
        <authorList>
            <person name="Alioto T."/>
            <person name="Alioto T."/>
            <person name="Gomez Garrido J."/>
        </authorList>
    </citation>
    <scope>NUCLEOTIDE SEQUENCE [LARGE SCALE GENOMIC DNA]</scope>
</reference>
<feature type="domain" description="Rhodanese" evidence="2">
    <location>
        <begin position="424"/>
        <end position="545"/>
    </location>
</feature>
<dbReference type="Gramene" id="OE9A022008T1">
    <property type="protein sequence ID" value="OE9A022008C1"/>
    <property type="gene ID" value="OE9A022008"/>
</dbReference>
<dbReference type="GO" id="GO:0009704">
    <property type="term" value="P:de-etiolation"/>
    <property type="evidence" value="ECO:0007669"/>
    <property type="project" value="InterPro"/>
</dbReference>
<sequence>MALRASATVRSLTLPPSPPPRKSFSCSKLAPKSLSHSAKTTLPLFVLFTVPHEANALAISKEQIVSSLEQVESTINQVQEVGSNIFDVARQVIGVVLEAVKPGVDVALPILKQAGEQAVKIASPVVSEFSKKAQETMQSSGIDTQPVISAAKVIGYYFKDQFAHSQSHYFFQRFSPTKLDPQSIHTTSVGRRPKVMALRASATVRSLTLPPSPPPRKSFSCSKLTPKSLSRSAKTTLPLFVLFTVPHEANALAISKEQIVSSLEQVESTINQVQEVGSNIFDVARQVIGVVLEAVKPGVDVALPILKQAGEQAVKIASPVVSEFSKKAQETMQSSGIDTQPVISAAKTVADVAQQTTKVIDEAKPIATSTVETISSSDPVKIVGAGGVLFLAYLLLPPIFSAISLSFRGYKGDLTPAQTLDLMSTKNYLMIDIRSEKDKNKAGVPRLPSSAKNKLISIPLEELPSKIRSLVRNVKKVEAELVAVKISYLKRIGKGSNIVILDSYSDSAKMVARALSNLGFKNCWVVTDGFSGSKGWLQSRLGIDSYNLSFAEIVSPSRIIPAASKRFSTSSSSKLLPGGSE</sequence>
<protein>
    <submittedName>
        <fullName evidence="3">Calcium sensing receptor, chloroplastic</fullName>
    </submittedName>
</protein>
<evidence type="ECO:0000313" key="4">
    <source>
        <dbReference type="Proteomes" id="UP000594638"/>
    </source>
</evidence>
<dbReference type="SUPFAM" id="SSF52821">
    <property type="entry name" value="Rhodanese/Cell cycle control phosphatase"/>
    <property type="match status" value="1"/>
</dbReference>
<dbReference type="InterPro" id="IPR036873">
    <property type="entry name" value="Rhodanese-like_dom_sf"/>
</dbReference>
<gene>
    <name evidence="3" type="ORF">OLEA9_A022008</name>
</gene>
<dbReference type="GO" id="GO:0071277">
    <property type="term" value="P:cellular response to calcium ion"/>
    <property type="evidence" value="ECO:0007669"/>
    <property type="project" value="InterPro"/>
</dbReference>
<name>A0A8S0RBR0_OLEEU</name>
<dbReference type="EMBL" id="CACTIH010002412">
    <property type="protein sequence ID" value="CAA2976365.1"/>
    <property type="molecule type" value="Genomic_DNA"/>
</dbReference>
<dbReference type="AlphaFoldDB" id="A0A8S0RBR0"/>
<dbReference type="PANTHER" id="PTHR34209">
    <property type="entry name" value="RHODANESE/CELL CYCLE CONTROL PHOSPHATASE SUPERFAMILY PROTEIN"/>
    <property type="match status" value="1"/>
</dbReference>
<keyword evidence="4" id="KW-1185">Reference proteome</keyword>
<proteinExistence type="predicted"/>
<dbReference type="InterPro" id="IPR044690">
    <property type="entry name" value="CAS_plant"/>
</dbReference>
<evidence type="ECO:0000259" key="2">
    <source>
        <dbReference type="PROSITE" id="PS50206"/>
    </source>
</evidence>
<dbReference type="PROSITE" id="PS50206">
    <property type="entry name" value="RHODANESE_3"/>
    <property type="match status" value="1"/>
</dbReference>
<dbReference type="GO" id="GO:0090333">
    <property type="term" value="P:regulation of stomatal closure"/>
    <property type="evidence" value="ECO:0007669"/>
    <property type="project" value="InterPro"/>
</dbReference>
<comment type="caution">
    <text evidence="3">The sequence shown here is derived from an EMBL/GenBank/DDBJ whole genome shotgun (WGS) entry which is preliminary data.</text>
</comment>
<dbReference type="PANTHER" id="PTHR34209:SF1">
    <property type="entry name" value="CALCIUM SENSING RECEPTOR, CHLOROPLASTIC"/>
    <property type="match status" value="1"/>
</dbReference>
<dbReference type="Gene3D" id="3.40.250.10">
    <property type="entry name" value="Rhodanese-like domain"/>
    <property type="match status" value="1"/>
</dbReference>
<organism evidence="3 4">
    <name type="scientific">Olea europaea subsp. europaea</name>
    <dbReference type="NCBI Taxonomy" id="158383"/>
    <lineage>
        <taxon>Eukaryota</taxon>
        <taxon>Viridiplantae</taxon>
        <taxon>Streptophyta</taxon>
        <taxon>Embryophyta</taxon>
        <taxon>Tracheophyta</taxon>
        <taxon>Spermatophyta</taxon>
        <taxon>Magnoliopsida</taxon>
        <taxon>eudicotyledons</taxon>
        <taxon>Gunneridae</taxon>
        <taxon>Pentapetalae</taxon>
        <taxon>asterids</taxon>
        <taxon>lamiids</taxon>
        <taxon>Lamiales</taxon>
        <taxon>Oleaceae</taxon>
        <taxon>Oleeae</taxon>
        <taxon>Olea</taxon>
    </lineage>
</organism>
<dbReference type="OrthoDB" id="2015023at2759"/>
<evidence type="ECO:0000313" key="3">
    <source>
        <dbReference type="EMBL" id="CAA2976365.1"/>
    </source>
</evidence>
<evidence type="ECO:0000256" key="1">
    <source>
        <dbReference type="SAM" id="MobiDB-lite"/>
    </source>
</evidence>
<accession>A0A8S0RBR0</accession>
<dbReference type="Proteomes" id="UP000594638">
    <property type="component" value="Unassembled WGS sequence"/>
</dbReference>
<dbReference type="CDD" id="cd00158">
    <property type="entry name" value="RHOD"/>
    <property type="match status" value="1"/>
</dbReference>